<evidence type="ECO:0000256" key="4">
    <source>
        <dbReference type="ARBA" id="ARBA00022729"/>
    </source>
</evidence>
<comment type="caution">
    <text evidence="7">The sequence shown here is derived from an EMBL/GenBank/DDBJ whole genome shotgun (WGS) entry which is preliminary data.</text>
</comment>
<gene>
    <name evidence="7" type="primary">znuA</name>
    <name evidence="7" type="ORF">ACFQDL_11135</name>
</gene>
<evidence type="ECO:0000313" key="8">
    <source>
        <dbReference type="Proteomes" id="UP001596422"/>
    </source>
</evidence>
<keyword evidence="4 6" id="KW-0732">Signal</keyword>
<proteinExistence type="inferred from homology"/>
<dbReference type="PANTHER" id="PTHR42953:SF3">
    <property type="entry name" value="HIGH-AFFINITY ZINC UPTAKE SYSTEM PROTEIN ZNUA"/>
    <property type="match status" value="1"/>
</dbReference>
<dbReference type="InterPro" id="IPR050492">
    <property type="entry name" value="Bact_metal-bind_prot9"/>
</dbReference>
<sequence>MPFRTPKLVVALLLSLLAAPVSALQLEASVKPLQLVAAALLEGISEPGLLVPPEASPHHYALKPSDMRDLARADLVVWVGPELELFLVKPLQQTDARLLQLMDGDPGASMAAEDHHEHEGGHHHEVDTHLWMDPVLMLEAAQQMRDALTEIAPEQGPALNANFERFAAALMAKDRELRQRLSPLADRGFFVFHDAYGRFVSHYGLRQLGYFTVDPGRQPGARHLSEIRGQLQEKAAVCVFSEPQFRSAVVDAVTEGTGVRHGELDPLARNITPGPDAYLQYLDALAGEFERCLKP</sequence>
<comment type="similarity">
    <text evidence="1">Belongs to the bacterial solute-binding protein 9 family.</text>
</comment>
<dbReference type="RefSeq" id="WP_379909085.1">
    <property type="nucleotide sequence ID" value="NZ_JBHSWE010000001.1"/>
</dbReference>
<dbReference type="EMBL" id="JBHSWE010000001">
    <property type="protein sequence ID" value="MFC6670579.1"/>
    <property type="molecule type" value="Genomic_DNA"/>
</dbReference>
<dbReference type="Proteomes" id="UP001596422">
    <property type="component" value="Unassembled WGS sequence"/>
</dbReference>
<name>A0ABW1ZZK5_9GAMM</name>
<dbReference type="Gene3D" id="3.40.50.1980">
    <property type="entry name" value="Nitrogenase molybdenum iron protein domain"/>
    <property type="match status" value="2"/>
</dbReference>
<evidence type="ECO:0000313" key="7">
    <source>
        <dbReference type="EMBL" id="MFC6670579.1"/>
    </source>
</evidence>
<dbReference type="SUPFAM" id="SSF53807">
    <property type="entry name" value="Helical backbone' metal receptor"/>
    <property type="match status" value="1"/>
</dbReference>
<evidence type="ECO:0000256" key="1">
    <source>
        <dbReference type="ARBA" id="ARBA00011028"/>
    </source>
</evidence>
<feature type="signal peptide" evidence="6">
    <location>
        <begin position="1"/>
        <end position="23"/>
    </location>
</feature>
<keyword evidence="5" id="KW-0406">Ion transport</keyword>
<keyword evidence="3" id="KW-0813">Transport</keyword>
<evidence type="ECO:0000256" key="3">
    <source>
        <dbReference type="ARBA" id="ARBA00022448"/>
    </source>
</evidence>
<dbReference type="NCBIfam" id="NF007091">
    <property type="entry name" value="PRK09545.1"/>
    <property type="match status" value="1"/>
</dbReference>
<reference evidence="8" key="1">
    <citation type="journal article" date="2019" name="Int. J. Syst. Evol. Microbiol.">
        <title>The Global Catalogue of Microorganisms (GCM) 10K type strain sequencing project: providing services to taxonomists for standard genome sequencing and annotation.</title>
        <authorList>
            <consortium name="The Broad Institute Genomics Platform"/>
            <consortium name="The Broad Institute Genome Sequencing Center for Infectious Disease"/>
            <person name="Wu L."/>
            <person name="Ma J."/>
        </authorList>
    </citation>
    <scope>NUCLEOTIDE SEQUENCE [LARGE SCALE GENOMIC DNA]</scope>
    <source>
        <strain evidence="8">NBRC 111756</strain>
    </source>
</reference>
<feature type="chain" id="PRO_5046950799" description="High-affinity zinc uptake system protein ZnuA" evidence="6">
    <location>
        <begin position="24"/>
        <end position="295"/>
    </location>
</feature>
<dbReference type="PANTHER" id="PTHR42953">
    <property type="entry name" value="HIGH-AFFINITY ZINC UPTAKE SYSTEM PROTEIN ZNUA-RELATED"/>
    <property type="match status" value="1"/>
</dbReference>
<evidence type="ECO:0000256" key="5">
    <source>
        <dbReference type="ARBA" id="ARBA00022906"/>
    </source>
</evidence>
<protein>
    <recommendedName>
        <fullName evidence="2">High-affinity zinc uptake system protein ZnuA</fullName>
    </recommendedName>
</protein>
<dbReference type="InterPro" id="IPR006127">
    <property type="entry name" value="ZnuA-like"/>
</dbReference>
<keyword evidence="5" id="KW-0864">Zinc transport</keyword>
<evidence type="ECO:0000256" key="6">
    <source>
        <dbReference type="SAM" id="SignalP"/>
    </source>
</evidence>
<dbReference type="Pfam" id="PF01297">
    <property type="entry name" value="ZnuA"/>
    <property type="match status" value="1"/>
</dbReference>
<evidence type="ECO:0000256" key="2">
    <source>
        <dbReference type="ARBA" id="ARBA00015915"/>
    </source>
</evidence>
<accession>A0ABW1ZZK5</accession>
<keyword evidence="5" id="KW-0862">Zinc</keyword>
<organism evidence="7 8">
    <name type="scientific">Marinobacterium aestuariivivens</name>
    <dbReference type="NCBI Taxonomy" id="1698799"/>
    <lineage>
        <taxon>Bacteria</taxon>
        <taxon>Pseudomonadati</taxon>
        <taxon>Pseudomonadota</taxon>
        <taxon>Gammaproteobacteria</taxon>
        <taxon>Oceanospirillales</taxon>
        <taxon>Oceanospirillaceae</taxon>
        <taxon>Marinobacterium</taxon>
    </lineage>
</organism>
<keyword evidence="8" id="KW-1185">Reference proteome</keyword>